<protein>
    <submittedName>
        <fullName evidence="5">Putative LOB domain-containing protein</fullName>
    </submittedName>
    <submittedName>
        <fullName evidence="4">Transcription factor AS2-LOB family</fullName>
    </submittedName>
</protein>
<keyword evidence="6" id="KW-1185">Reference proteome</keyword>
<evidence type="ECO:0000256" key="1">
    <source>
        <dbReference type="ARBA" id="ARBA00005474"/>
    </source>
</evidence>
<organism evidence="5 6">
    <name type="scientific">Helianthus annuus</name>
    <name type="common">Common sunflower</name>
    <dbReference type="NCBI Taxonomy" id="4232"/>
    <lineage>
        <taxon>Eukaryota</taxon>
        <taxon>Viridiplantae</taxon>
        <taxon>Streptophyta</taxon>
        <taxon>Embryophyta</taxon>
        <taxon>Tracheophyta</taxon>
        <taxon>Spermatophyta</taxon>
        <taxon>Magnoliopsida</taxon>
        <taxon>eudicotyledons</taxon>
        <taxon>Gunneridae</taxon>
        <taxon>Pentapetalae</taxon>
        <taxon>asterids</taxon>
        <taxon>campanulids</taxon>
        <taxon>Asterales</taxon>
        <taxon>Asteraceae</taxon>
        <taxon>Asteroideae</taxon>
        <taxon>Heliantheae alliance</taxon>
        <taxon>Heliantheae</taxon>
        <taxon>Helianthus</taxon>
    </lineage>
</organism>
<dbReference type="InParanoid" id="A0A251V808"/>
<sequence length="174" mass="19093">MHNPPFICAMCRKRTPDAVACAENCRYAEALRLKILNGLQLHQLAEVFQVDPIDRAIGPLSPDQLRQYINYLQDIVTARSNDPVLGAIGPLRALRQTLLTLRNHTAELDDQIAKLRGESENLDKTLAELAREVDLRVEELKPAVDALARLIDPTRGIGGPSSSVSSSSVGSTEE</sequence>
<evidence type="ECO:0000313" key="4">
    <source>
        <dbReference type="EMBL" id="KAF5813879.1"/>
    </source>
</evidence>
<dbReference type="AlphaFoldDB" id="A0A251V808"/>
<evidence type="ECO:0000313" key="5">
    <source>
        <dbReference type="EMBL" id="OTG31409.1"/>
    </source>
</evidence>
<reference evidence="4" key="3">
    <citation type="submission" date="2020-06" db="EMBL/GenBank/DDBJ databases">
        <title>Helianthus annuus Genome sequencing and assembly Release 2.</title>
        <authorList>
            <person name="Gouzy J."/>
            <person name="Langlade N."/>
            <person name="Munos S."/>
        </authorList>
    </citation>
    <scope>NUCLEOTIDE SEQUENCE</scope>
    <source>
        <tissue evidence="4">Leaves</tissue>
    </source>
</reference>
<dbReference type="EMBL" id="CM007892">
    <property type="protein sequence ID" value="OTG31409.1"/>
    <property type="molecule type" value="Genomic_DNA"/>
</dbReference>
<evidence type="ECO:0000259" key="3">
    <source>
        <dbReference type="PROSITE" id="PS50891"/>
    </source>
</evidence>
<reference evidence="5" key="2">
    <citation type="submission" date="2017-02" db="EMBL/GenBank/DDBJ databases">
        <title>Sunflower complete genome.</title>
        <authorList>
            <person name="Langlade N."/>
            <person name="Munos S."/>
        </authorList>
    </citation>
    <scope>NUCLEOTIDE SEQUENCE [LARGE SCALE GENOMIC DNA]</scope>
    <source>
        <tissue evidence="5">Leaves</tissue>
    </source>
</reference>
<keyword evidence="2" id="KW-0175">Coiled coil</keyword>
<dbReference type="EMBL" id="MNCJ02000318">
    <property type="protein sequence ID" value="KAF5813879.1"/>
    <property type="molecule type" value="Genomic_DNA"/>
</dbReference>
<accession>A0A251V808</accession>
<evidence type="ECO:0000313" key="6">
    <source>
        <dbReference type="Proteomes" id="UP000215914"/>
    </source>
</evidence>
<gene>
    <name evidence="5" type="ORF">HannXRQ_Chr03g0075311</name>
    <name evidence="4" type="ORF">HanXRQr2_Chr03g0103951</name>
</gene>
<feature type="domain" description="LOB" evidence="3">
    <location>
        <begin position="9"/>
        <end position="112"/>
    </location>
</feature>
<comment type="similarity">
    <text evidence="1">Belongs to the LOB domain-containing protein family.</text>
</comment>
<evidence type="ECO:0000256" key="2">
    <source>
        <dbReference type="SAM" id="Coils"/>
    </source>
</evidence>
<dbReference type="Proteomes" id="UP000215914">
    <property type="component" value="Chromosome 3"/>
</dbReference>
<name>A0A251V808_HELAN</name>
<dbReference type="PROSITE" id="PS50891">
    <property type="entry name" value="LOB"/>
    <property type="match status" value="1"/>
</dbReference>
<dbReference type="InterPro" id="IPR004883">
    <property type="entry name" value="LOB"/>
</dbReference>
<feature type="coiled-coil region" evidence="2">
    <location>
        <begin position="105"/>
        <end position="132"/>
    </location>
</feature>
<reference evidence="4 6" key="1">
    <citation type="journal article" date="2017" name="Nature">
        <title>The sunflower genome provides insights into oil metabolism, flowering and Asterid evolution.</title>
        <authorList>
            <person name="Badouin H."/>
            <person name="Gouzy J."/>
            <person name="Grassa C.J."/>
            <person name="Murat F."/>
            <person name="Staton S.E."/>
            <person name="Cottret L."/>
            <person name="Lelandais-Briere C."/>
            <person name="Owens G.L."/>
            <person name="Carrere S."/>
            <person name="Mayjonade B."/>
            <person name="Legrand L."/>
            <person name="Gill N."/>
            <person name="Kane N.C."/>
            <person name="Bowers J.E."/>
            <person name="Hubner S."/>
            <person name="Bellec A."/>
            <person name="Berard A."/>
            <person name="Berges H."/>
            <person name="Blanchet N."/>
            <person name="Boniface M.C."/>
            <person name="Brunel D."/>
            <person name="Catrice O."/>
            <person name="Chaidir N."/>
            <person name="Claudel C."/>
            <person name="Donnadieu C."/>
            <person name="Faraut T."/>
            <person name="Fievet G."/>
            <person name="Helmstetter N."/>
            <person name="King M."/>
            <person name="Knapp S.J."/>
            <person name="Lai Z."/>
            <person name="Le Paslier M.C."/>
            <person name="Lippi Y."/>
            <person name="Lorenzon L."/>
            <person name="Mandel J.R."/>
            <person name="Marage G."/>
            <person name="Marchand G."/>
            <person name="Marquand E."/>
            <person name="Bret-Mestries E."/>
            <person name="Morien E."/>
            <person name="Nambeesan S."/>
            <person name="Nguyen T."/>
            <person name="Pegot-Espagnet P."/>
            <person name="Pouilly N."/>
            <person name="Raftis F."/>
            <person name="Sallet E."/>
            <person name="Schiex T."/>
            <person name="Thomas J."/>
            <person name="Vandecasteele C."/>
            <person name="Vares D."/>
            <person name="Vear F."/>
            <person name="Vautrin S."/>
            <person name="Crespi M."/>
            <person name="Mangin B."/>
            <person name="Burke J.M."/>
            <person name="Salse J."/>
            <person name="Munos S."/>
            <person name="Vincourt P."/>
            <person name="Rieseberg L.H."/>
            <person name="Langlade N.B."/>
        </authorList>
    </citation>
    <scope>NUCLEOTIDE SEQUENCE [LARGE SCALE GENOMIC DNA]</scope>
    <source>
        <strain evidence="6">cv. SF193</strain>
        <tissue evidence="4">Leaves</tissue>
    </source>
</reference>
<dbReference type="Gramene" id="mRNA:HanXRQr2_Chr03g0103951">
    <property type="protein sequence ID" value="mRNA:HanXRQr2_Chr03g0103951"/>
    <property type="gene ID" value="HanXRQr2_Chr03g0103951"/>
</dbReference>
<proteinExistence type="inferred from homology"/>